<reference evidence="1 2" key="1">
    <citation type="journal article" date="2014" name="Genome Announc.">
        <title>Draft Genome Sequences of a Phylogenetically Diverse Suite of Pseudomonas syringae Strains from Multiple Source Populations.</title>
        <authorList>
            <person name="Baltrus D.A."/>
            <person name="Yourstone S."/>
            <person name="Lind A."/>
            <person name="Guilbaud C."/>
            <person name="Sands D.C."/>
            <person name="Jones C.D."/>
            <person name="Morris C.E."/>
            <person name="Dangl J.L."/>
        </authorList>
    </citation>
    <scope>NUCLEOTIDE SEQUENCE [LARGE SCALE GENOMIC DNA]</scope>
    <source>
        <strain evidence="1 2">CC1524</strain>
    </source>
</reference>
<dbReference type="RefSeq" id="WP_024685068.1">
    <property type="nucleotide sequence ID" value="NZ_CP047265.1"/>
</dbReference>
<dbReference type="EMBL" id="CP047265">
    <property type="protein sequence ID" value="QHF03302.1"/>
    <property type="molecule type" value="Genomic_DNA"/>
</dbReference>
<proteinExistence type="predicted"/>
<gene>
    <name evidence="1" type="ORF">N015_13155</name>
</gene>
<protein>
    <submittedName>
        <fullName evidence="1">Uncharacterized protein</fullName>
    </submittedName>
</protein>
<evidence type="ECO:0000313" key="1">
    <source>
        <dbReference type="EMBL" id="QHF03302.1"/>
    </source>
</evidence>
<dbReference type="Proteomes" id="UP000464644">
    <property type="component" value="Chromosome"/>
</dbReference>
<name>A0ABX6HCS5_9PSED</name>
<organism evidence="1 2">
    <name type="scientific">Pseudomonas asturiensis</name>
    <dbReference type="NCBI Taxonomy" id="1190415"/>
    <lineage>
        <taxon>Bacteria</taxon>
        <taxon>Pseudomonadati</taxon>
        <taxon>Pseudomonadota</taxon>
        <taxon>Gammaproteobacteria</taxon>
        <taxon>Pseudomonadales</taxon>
        <taxon>Pseudomonadaceae</taxon>
        <taxon>Pseudomonas</taxon>
    </lineage>
</organism>
<sequence>MPKFMLDYIRLCRECSLDLRTIGNMRSIVIPSLQREAAAIRAAVQDIAGAFPELERDAEMLESAVRAGLQRCQPEPIQQSLFAERPNDLLMPLL</sequence>
<accession>A0ABX6HCS5</accession>
<evidence type="ECO:0000313" key="2">
    <source>
        <dbReference type="Proteomes" id="UP000464644"/>
    </source>
</evidence>
<keyword evidence="2" id="KW-1185">Reference proteome</keyword>